<proteinExistence type="predicted"/>
<evidence type="ECO:0000313" key="4">
    <source>
        <dbReference type="EMBL" id="QID81282.1"/>
    </source>
</evidence>
<dbReference type="OrthoDB" id="267323at2759"/>
<dbReference type="SUPFAM" id="SSF53254">
    <property type="entry name" value="Phosphoglycerate mutase-like"/>
    <property type="match status" value="1"/>
</dbReference>
<reference evidence="4 5" key="1">
    <citation type="journal article" date="2019" name="BMC Genomics">
        <title>Chromosome level assembly and comparative genome analysis confirm lager-brewing yeasts originated from a single hybridization.</title>
        <authorList>
            <person name="Salazar A.N."/>
            <person name="Gorter de Vries A.R."/>
            <person name="van den Broek M."/>
            <person name="Brouwers N."/>
            <person name="de la Torre Cortes P."/>
            <person name="Kuijpers N.G.A."/>
            <person name="Daran J.G."/>
            <person name="Abeel T."/>
        </authorList>
    </citation>
    <scope>NUCLEOTIDE SEQUENCE [LARGE SCALE GENOMIC DNA]</scope>
    <source>
        <strain evidence="4 5">CBS 1483</strain>
    </source>
</reference>
<evidence type="ECO:0000313" key="5">
    <source>
        <dbReference type="Proteomes" id="UP000501346"/>
    </source>
</evidence>
<dbReference type="Gene3D" id="3.40.50.300">
    <property type="entry name" value="P-loop containing nucleotide triphosphate hydrolases"/>
    <property type="match status" value="1"/>
</dbReference>
<keyword evidence="5" id="KW-1185">Reference proteome</keyword>
<organism evidence="4 5">
    <name type="scientific">Saccharomyces pastorianus</name>
    <name type="common">Lager yeast</name>
    <name type="synonym">Saccharomyces cerevisiae x Saccharomyces eubayanus</name>
    <dbReference type="NCBI Taxonomy" id="27292"/>
    <lineage>
        <taxon>Eukaryota</taxon>
        <taxon>Fungi</taxon>
        <taxon>Dikarya</taxon>
        <taxon>Ascomycota</taxon>
        <taxon>Saccharomycotina</taxon>
        <taxon>Saccharomycetes</taxon>
        <taxon>Saccharomycetales</taxon>
        <taxon>Saccharomycetaceae</taxon>
        <taxon>Saccharomyces</taxon>
    </lineage>
</organism>
<feature type="domain" description="6-phosphofructo-2-kinase" evidence="3">
    <location>
        <begin position="73"/>
        <end position="290"/>
    </location>
</feature>
<evidence type="ECO:0000256" key="1">
    <source>
        <dbReference type="ARBA" id="ARBA00022741"/>
    </source>
</evidence>
<dbReference type="CDD" id="cd07067">
    <property type="entry name" value="HP_PGM_like"/>
    <property type="match status" value="1"/>
</dbReference>
<dbReference type="InterPro" id="IPR029033">
    <property type="entry name" value="His_PPase_superfam"/>
</dbReference>
<dbReference type="PIRSF" id="PIRSF000709">
    <property type="entry name" value="6PFK_2-Ptase"/>
    <property type="match status" value="1"/>
</dbReference>
<dbReference type="GO" id="GO:0005524">
    <property type="term" value="F:ATP binding"/>
    <property type="evidence" value="ECO:0007669"/>
    <property type="project" value="UniProtKB-KW"/>
</dbReference>
<dbReference type="FunFam" id="3.40.50.1240:FF:000031">
    <property type="entry name" value="6-phosphofructo-2-kinase/fructose-2, 6-bisphosphatase"/>
    <property type="match status" value="1"/>
</dbReference>
<sequence>MPNVLSDDEELLNGLGSEIMKPSRQGNHMARTVKRWVNKERATTADLKNVNIDGVHGPVNTESYISPGQLYSTDSGNLFHAGRILVVLVGLPATSKTLLSVAITRYTRWLGVRTKSFHFSEYKESAKNIPSDYFCVVPTSKEGVAFVEKLRMQMLNDILAFFNDLSGQLAIYDALNIRKIDRKNLETTFSEIGVKVLFIESIVSDQEIMNRNIALALESNDYKGLSTDEAIDEYMRRLSVNEPYYEMMTHDEELSYIKYINLGKQIIVKDNIHGYLVNKIVFFLMNLRQKKRCVYFARCGTSDKDNYIHDEELNEEGIHYSQVLKDFVLQRIKQKRQAKKNSDSLVEVIDGSHDEDLKTSLIVWTGPRKRTHDTALFFSKEGIKVQQRSELRQLNPGSIADLTDQQIMDKFPSEYKESLKDPYHFRFPRAESYHDLAVRMEPLLLEMEHTSKDILIIAHESTLRVLYGYLMACTCVELPNLNFTRDKLVEISFSPFCNTVELLNIPLTS</sequence>
<dbReference type="InterPro" id="IPR013079">
    <property type="entry name" value="6Phosfructo_kin"/>
</dbReference>
<dbReference type="InterPro" id="IPR003094">
    <property type="entry name" value="6Pfruct_kin"/>
</dbReference>
<dbReference type="PRINTS" id="PR00991">
    <property type="entry name" value="6PFRUCTKNASE"/>
</dbReference>
<dbReference type="Pfam" id="PF00300">
    <property type="entry name" value="His_Phos_1"/>
    <property type="match status" value="1"/>
</dbReference>
<name>A0A6C1DW69_SACPS</name>
<dbReference type="PANTHER" id="PTHR10606:SF39">
    <property type="entry name" value="6-PHOSPHOFRUCTO-2-KINASE_FRUCTOSE-2,6-BISPHOSPHATASE YLR345W-RELATED"/>
    <property type="match status" value="1"/>
</dbReference>
<dbReference type="Pfam" id="PF01591">
    <property type="entry name" value="6PF2K"/>
    <property type="match status" value="1"/>
</dbReference>
<dbReference type="Proteomes" id="UP000501346">
    <property type="component" value="Chromosome ScXII"/>
</dbReference>
<evidence type="ECO:0000256" key="2">
    <source>
        <dbReference type="ARBA" id="ARBA00022840"/>
    </source>
</evidence>
<evidence type="ECO:0000259" key="3">
    <source>
        <dbReference type="Pfam" id="PF01591"/>
    </source>
</evidence>
<dbReference type="GO" id="GO:0003873">
    <property type="term" value="F:6-phosphofructo-2-kinase activity"/>
    <property type="evidence" value="ECO:0007669"/>
    <property type="project" value="InterPro"/>
</dbReference>
<dbReference type="InterPro" id="IPR027417">
    <property type="entry name" value="P-loop_NTPase"/>
</dbReference>
<dbReference type="PANTHER" id="PTHR10606">
    <property type="entry name" value="6-PHOSPHOFRUCTO-2-KINASE/FRUCTOSE-2,6-BISPHOSPHATASE"/>
    <property type="match status" value="1"/>
</dbReference>
<gene>
    <name evidence="4" type="ORF">GRS66_003654</name>
</gene>
<dbReference type="GO" id="GO:0006003">
    <property type="term" value="P:fructose 2,6-bisphosphate metabolic process"/>
    <property type="evidence" value="ECO:0007669"/>
    <property type="project" value="InterPro"/>
</dbReference>
<dbReference type="Gene3D" id="3.40.50.1240">
    <property type="entry name" value="Phosphoglycerate mutase-like"/>
    <property type="match status" value="1"/>
</dbReference>
<dbReference type="FunFam" id="3.40.50.300:FF:002375">
    <property type="entry name" value="Conserved protein"/>
    <property type="match status" value="1"/>
</dbReference>
<dbReference type="InterPro" id="IPR013078">
    <property type="entry name" value="His_Pase_superF_clade-1"/>
</dbReference>
<dbReference type="SMART" id="SM00855">
    <property type="entry name" value="PGAM"/>
    <property type="match status" value="1"/>
</dbReference>
<accession>A0A6C1DW69</accession>
<protein>
    <recommendedName>
        <fullName evidence="3">6-phosphofructo-2-kinase domain-containing protein</fullName>
    </recommendedName>
</protein>
<dbReference type="GO" id="GO:0006000">
    <property type="term" value="P:fructose metabolic process"/>
    <property type="evidence" value="ECO:0007669"/>
    <property type="project" value="InterPro"/>
</dbReference>
<dbReference type="AlphaFoldDB" id="A0A6C1DW69"/>
<dbReference type="GO" id="GO:0005829">
    <property type="term" value="C:cytosol"/>
    <property type="evidence" value="ECO:0007669"/>
    <property type="project" value="TreeGrafter"/>
</dbReference>
<dbReference type="EMBL" id="CP048993">
    <property type="protein sequence ID" value="QID81282.1"/>
    <property type="molecule type" value="Genomic_DNA"/>
</dbReference>
<dbReference type="GO" id="GO:0004331">
    <property type="term" value="F:fructose-2,6-bisphosphate 2-phosphatase activity"/>
    <property type="evidence" value="ECO:0007669"/>
    <property type="project" value="TreeGrafter"/>
</dbReference>
<dbReference type="SUPFAM" id="SSF52540">
    <property type="entry name" value="P-loop containing nucleoside triphosphate hydrolases"/>
    <property type="match status" value="1"/>
</dbReference>
<keyword evidence="1" id="KW-0547">Nucleotide-binding</keyword>
<keyword evidence="2" id="KW-0067">ATP-binding</keyword>